<evidence type="ECO:0000259" key="5">
    <source>
        <dbReference type="Pfam" id="PF07992"/>
    </source>
</evidence>
<organism evidence="6 7">
    <name type="scientific">Lophiostoma macrostomum CBS 122681</name>
    <dbReference type="NCBI Taxonomy" id="1314788"/>
    <lineage>
        <taxon>Eukaryota</taxon>
        <taxon>Fungi</taxon>
        <taxon>Dikarya</taxon>
        <taxon>Ascomycota</taxon>
        <taxon>Pezizomycotina</taxon>
        <taxon>Dothideomycetes</taxon>
        <taxon>Pleosporomycetidae</taxon>
        <taxon>Pleosporales</taxon>
        <taxon>Lophiostomataceae</taxon>
        <taxon>Lophiostoma</taxon>
    </lineage>
</organism>
<gene>
    <name evidence="6" type="ORF">K491DRAFT_695501</name>
</gene>
<dbReference type="PANTHER" id="PTHR23023">
    <property type="entry name" value="DIMETHYLANILINE MONOOXYGENASE"/>
    <property type="match status" value="1"/>
</dbReference>
<dbReference type="GO" id="GO:0016491">
    <property type="term" value="F:oxidoreductase activity"/>
    <property type="evidence" value="ECO:0007669"/>
    <property type="project" value="UniProtKB-KW"/>
</dbReference>
<dbReference type="EMBL" id="MU004399">
    <property type="protein sequence ID" value="KAF2652545.1"/>
    <property type="molecule type" value="Genomic_DNA"/>
</dbReference>
<feature type="domain" description="FAD/NAD(P)-binding" evidence="5">
    <location>
        <begin position="6"/>
        <end position="215"/>
    </location>
</feature>
<evidence type="ECO:0000256" key="4">
    <source>
        <dbReference type="SAM" id="MobiDB-lite"/>
    </source>
</evidence>
<evidence type="ECO:0000256" key="3">
    <source>
        <dbReference type="ARBA" id="ARBA00023002"/>
    </source>
</evidence>
<dbReference type="SUPFAM" id="SSF51905">
    <property type="entry name" value="FAD/NAD(P)-binding domain"/>
    <property type="match status" value="1"/>
</dbReference>
<keyword evidence="2" id="KW-0274">FAD</keyword>
<keyword evidence="7" id="KW-1185">Reference proteome</keyword>
<evidence type="ECO:0000313" key="6">
    <source>
        <dbReference type="EMBL" id="KAF2652545.1"/>
    </source>
</evidence>
<keyword evidence="1" id="KW-0285">Flavoprotein</keyword>
<sequence>MPFVSSVLIVGAGPAGLVAAKTLSTRSYRPFKVTIYEQADRVGGMWTAEDKCSRYMRTNLSRFNVAFSDFPWPRDPSTGEEAPMFPQAHQVGAYLEAYAEKFLGKVDVRCGRTVHSADLVEGRWIVESRRTDSGDRFADYYTDTGDGLEEDFDYLVVASGFFSLPSTSDFWRGTPSVDTQHSSRFGLVCDLTDSPGNIVVVGGGISGSEAAASAALQLSTGQHHPGDAKKRAWADRKIYHVFERPFYCLPRYLPQNPLQPDGVNFNPAPNFLPLDLQLYNINRRVDRPIAATSGRMSPAKAKKAHDFIRSLLGGDQEDLGHPELVCYRRMEELPAFTGVSDLYSEFVRSGIIIPVRGRVTGVESFAHGETSIRVTQKGLSATITEDDMTHWCNQRAKAESGTNGTSVLDASRNPPESRTVRERATTLGDAFMTDDAEPFGCDKPPSVRHIADVAGVIEATGFQPHVNYLSEDVRRALGHDPKNKRIPLLLSHGSVFNKNIPELAFIGFYEAPYWGVMEAQANLLASSWDSESPEIYDLYDVKKARDTHRAIEKQDSDIPQSWMGDYVGHMEQISRMAHILHNNLVFTDPTGYVYPARYINSWCDQSGAEQTIQSVIKAVDAAENKAGFVAAAAFRALQGRWNLRRISAQQQLAYEGHTATFHPRIPPHHTRYVAEHLYVEVGMAKRLEDSLSDRHILPVRQQWVFRYDESQDTISLWTVSKEDQKSAADLVGNLEFEKSTAPDRGWKATVSGLLASNLNHDKDHNKFEFEFRFRGSTLAEFSVLREITVIGKHTTARTLTYYARPVDGGSASGVWDM</sequence>
<feature type="region of interest" description="Disordered" evidence="4">
    <location>
        <begin position="397"/>
        <end position="420"/>
    </location>
</feature>
<dbReference type="InterPro" id="IPR050346">
    <property type="entry name" value="FMO-like"/>
</dbReference>
<dbReference type="Pfam" id="PF07992">
    <property type="entry name" value="Pyr_redox_2"/>
    <property type="match status" value="1"/>
</dbReference>
<evidence type="ECO:0000256" key="1">
    <source>
        <dbReference type="ARBA" id="ARBA00022630"/>
    </source>
</evidence>
<accession>A0A6A6SXU2</accession>
<evidence type="ECO:0000256" key="2">
    <source>
        <dbReference type="ARBA" id="ARBA00022827"/>
    </source>
</evidence>
<evidence type="ECO:0000313" key="7">
    <source>
        <dbReference type="Proteomes" id="UP000799324"/>
    </source>
</evidence>
<protein>
    <recommendedName>
        <fullName evidence="5">FAD/NAD(P)-binding domain-containing protein</fullName>
    </recommendedName>
</protein>
<dbReference type="Proteomes" id="UP000799324">
    <property type="component" value="Unassembled WGS sequence"/>
</dbReference>
<keyword evidence="3" id="KW-0560">Oxidoreductase</keyword>
<dbReference type="InterPro" id="IPR036188">
    <property type="entry name" value="FAD/NAD-bd_sf"/>
</dbReference>
<dbReference type="PRINTS" id="PR00368">
    <property type="entry name" value="FADPNR"/>
</dbReference>
<proteinExistence type="predicted"/>
<dbReference type="Gene3D" id="3.50.50.60">
    <property type="entry name" value="FAD/NAD(P)-binding domain"/>
    <property type="match status" value="1"/>
</dbReference>
<reference evidence="6" key="1">
    <citation type="journal article" date="2020" name="Stud. Mycol.">
        <title>101 Dothideomycetes genomes: a test case for predicting lifestyles and emergence of pathogens.</title>
        <authorList>
            <person name="Haridas S."/>
            <person name="Albert R."/>
            <person name="Binder M."/>
            <person name="Bloem J."/>
            <person name="Labutti K."/>
            <person name="Salamov A."/>
            <person name="Andreopoulos B."/>
            <person name="Baker S."/>
            <person name="Barry K."/>
            <person name="Bills G."/>
            <person name="Bluhm B."/>
            <person name="Cannon C."/>
            <person name="Castanera R."/>
            <person name="Culley D."/>
            <person name="Daum C."/>
            <person name="Ezra D."/>
            <person name="Gonzalez J."/>
            <person name="Henrissat B."/>
            <person name="Kuo A."/>
            <person name="Liang C."/>
            <person name="Lipzen A."/>
            <person name="Lutzoni F."/>
            <person name="Magnuson J."/>
            <person name="Mondo S."/>
            <person name="Nolan M."/>
            <person name="Ohm R."/>
            <person name="Pangilinan J."/>
            <person name="Park H.-J."/>
            <person name="Ramirez L."/>
            <person name="Alfaro M."/>
            <person name="Sun H."/>
            <person name="Tritt A."/>
            <person name="Yoshinaga Y."/>
            <person name="Zwiers L.-H."/>
            <person name="Turgeon B."/>
            <person name="Goodwin S."/>
            <person name="Spatafora J."/>
            <person name="Crous P."/>
            <person name="Grigoriev I."/>
        </authorList>
    </citation>
    <scope>NUCLEOTIDE SEQUENCE</scope>
    <source>
        <strain evidence="6">CBS 122681</strain>
    </source>
</reference>
<name>A0A6A6SXU2_9PLEO</name>
<dbReference type="InterPro" id="IPR023753">
    <property type="entry name" value="FAD/NAD-binding_dom"/>
</dbReference>
<dbReference type="AlphaFoldDB" id="A0A6A6SXU2"/>
<dbReference type="OrthoDB" id="66881at2759"/>